<dbReference type="NCBIfam" id="TIGR01977">
    <property type="entry name" value="am_tr_V_EF2568"/>
    <property type="match status" value="1"/>
</dbReference>
<protein>
    <recommendedName>
        <fullName evidence="3">cysteine desulfurase</fullName>
        <ecNumber evidence="3">2.8.1.7</ecNumber>
    </recommendedName>
</protein>
<sequence length="389" mass="41874">MDVYLDNAATTYPKPSVVPNRIYDYIVNNGGTSGRGAYEKAMLADGLVFQVRKRLAGLFNHPDPKTVIFTSSVTESLNLALQGILKPGDHVVTSALEHNAVWRCLKTLERDRGISISIVPANAQGETAIEDVAAAIRPETRLIVFTHASNVLGTIQPIAAIGDLARSRKILFLVDAAQSAGVLPIDVQAQQIDLLAFTGHKSLLGPMGTGGLVVNCAVDIHPLISGGTGGDSAYEYQPDYYPNHLEAGTLNVSGIIGLGAALEFLETEGLENIRRKEDRLVDYALNALRTVPGIELYGPQDSAKTVGVIPFNIAGHLPEEIAFYLDQECHVMIRSGLHCAPSAHRLIGTVTRGTCRIGIGYFNETTDIDALVNGLKAYIKEILNCNKTY</sequence>
<comment type="catalytic activity">
    <reaction evidence="6">
        <text>(sulfur carrier)-H + L-cysteine = (sulfur carrier)-SH + L-alanine</text>
        <dbReference type="Rhea" id="RHEA:43892"/>
        <dbReference type="Rhea" id="RHEA-COMP:14737"/>
        <dbReference type="Rhea" id="RHEA-COMP:14739"/>
        <dbReference type="ChEBI" id="CHEBI:29917"/>
        <dbReference type="ChEBI" id="CHEBI:35235"/>
        <dbReference type="ChEBI" id="CHEBI:57972"/>
        <dbReference type="ChEBI" id="CHEBI:64428"/>
        <dbReference type="EC" id="2.8.1.7"/>
    </reaction>
</comment>
<dbReference type="PANTHER" id="PTHR43586">
    <property type="entry name" value="CYSTEINE DESULFURASE"/>
    <property type="match status" value="1"/>
</dbReference>
<name>A0ABR6WWK0_9FIRM</name>
<dbReference type="Pfam" id="PF00266">
    <property type="entry name" value="Aminotran_5"/>
    <property type="match status" value="1"/>
</dbReference>
<dbReference type="InterPro" id="IPR000192">
    <property type="entry name" value="Aminotrans_V_dom"/>
</dbReference>
<evidence type="ECO:0000259" key="8">
    <source>
        <dbReference type="Pfam" id="PF00266"/>
    </source>
</evidence>
<dbReference type="GO" id="GO:0008483">
    <property type="term" value="F:transaminase activity"/>
    <property type="evidence" value="ECO:0007669"/>
    <property type="project" value="UniProtKB-KW"/>
</dbReference>
<dbReference type="CDD" id="cd06453">
    <property type="entry name" value="SufS_like"/>
    <property type="match status" value="1"/>
</dbReference>
<evidence type="ECO:0000256" key="1">
    <source>
        <dbReference type="ARBA" id="ARBA00001933"/>
    </source>
</evidence>
<dbReference type="InterPro" id="IPR015424">
    <property type="entry name" value="PyrdxlP-dep_Trfase"/>
</dbReference>
<comment type="caution">
    <text evidence="9">The sequence shown here is derived from an EMBL/GenBank/DDBJ whole genome shotgun (WGS) entry which is preliminary data.</text>
</comment>
<evidence type="ECO:0000256" key="2">
    <source>
        <dbReference type="ARBA" id="ARBA00010447"/>
    </source>
</evidence>
<dbReference type="PIRSF" id="PIRSF005572">
    <property type="entry name" value="NifS"/>
    <property type="match status" value="1"/>
</dbReference>
<comment type="cofactor">
    <cofactor evidence="1 7">
        <name>pyridoxal 5'-phosphate</name>
        <dbReference type="ChEBI" id="CHEBI:597326"/>
    </cofactor>
</comment>
<dbReference type="Gene3D" id="3.40.640.10">
    <property type="entry name" value="Type I PLP-dependent aspartate aminotransferase-like (Major domain)"/>
    <property type="match status" value="1"/>
</dbReference>
<evidence type="ECO:0000256" key="6">
    <source>
        <dbReference type="ARBA" id="ARBA00050776"/>
    </source>
</evidence>
<dbReference type="EC" id="2.8.1.7" evidence="3"/>
<dbReference type="PANTHER" id="PTHR43586:SF4">
    <property type="entry name" value="ISOPENICILLIN N EPIMERASE"/>
    <property type="match status" value="1"/>
</dbReference>
<dbReference type="InterPro" id="IPR015421">
    <property type="entry name" value="PyrdxlP-dep_Trfase_major"/>
</dbReference>
<feature type="domain" description="Aminotransferase class V" evidence="8">
    <location>
        <begin position="3"/>
        <end position="371"/>
    </location>
</feature>
<comment type="similarity">
    <text evidence="2">Belongs to the class-V pyridoxal-phosphate-dependent aminotransferase family. Csd subfamily.</text>
</comment>
<dbReference type="Gene3D" id="3.90.1150.10">
    <property type="entry name" value="Aspartate Aminotransferase, domain 1"/>
    <property type="match status" value="1"/>
</dbReference>
<dbReference type="InterPro" id="IPR010970">
    <property type="entry name" value="Cys_dSase_SufS"/>
</dbReference>
<dbReference type="EMBL" id="WJBC01000017">
    <property type="protein sequence ID" value="MBC3804965.1"/>
    <property type="molecule type" value="Genomic_DNA"/>
</dbReference>
<keyword evidence="9" id="KW-0032">Aminotransferase</keyword>
<organism evidence="9 10">
    <name type="scientific">Acetobacterium fimetarium</name>
    <dbReference type="NCBI Taxonomy" id="52691"/>
    <lineage>
        <taxon>Bacteria</taxon>
        <taxon>Bacillati</taxon>
        <taxon>Bacillota</taxon>
        <taxon>Clostridia</taxon>
        <taxon>Eubacteriales</taxon>
        <taxon>Eubacteriaceae</taxon>
        <taxon>Acetobacterium</taxon>
    </lineage>
</organism>
<gene>
    <name evidence="9" type="ORF">GH808_11040</name>
</gene>
<evidence type="ECO:0000256" key="3">
    <source>
        <dbReference type="ARBA" id="ARBA00012239"/>
    </source>
</evidence>
<dbReference type="InterPro" id="IPR016454">
    <property type="entry name" value="Cysteine_dSase"/>
</dbReference>
<keyword evidence="5" id="KW-0663">Pyridoxal phosphate</keyword>
<dbReference type="InterPro" id="IPR020578">
    <property type="entry name" value="Aminotrans_V_PyrdxlP_BS"/>
</dbReference>
<dbReference type="RefSeq" id="WP_186842852.1">
    <property type="nucleotide sequence ID" value="NZ_WJBC01000017.1"/>
</dbReference>
<evidence type="ECO:0000313" key="9">
    <source>
        <dbReference type="EMBL" id="MBC3804965.1"/>
    </source>
</evidence>
<evidence type="ECO:0000256" key="7">
    <source>
        <dbReference type="RuleBase" id="RU004504"/>
    </source>
</evidence>
<accession>A0ABR6WWK0</accession>
<evidence type="ECO:0000256" key="5">
    <source>
        <dbReference type="ARBA" id="ARBA00022898"/>
    </source>
</evidence>
<dbReference type="InterPro" id="IPR010969">
    <property type="entry name" value="Cys_dSase-rel_unknwn_funct"/>
</dbReference>
<reference evidence="9 10" key="1">
    <citation type="journal article" date="2020" name="mSystems">
        <title>Defining Genomic and Predicted Metabolic Features of the Acetobacterium Genus.</title>
        <authorList>
            <person name="Ross D.E."/>
            <person name="Marshall C.W."/>
            <person name="Gulliver D."/>
            <person name="May H.D."/>
            <person name="Norman R.S."/>
        </authorList>
    </citation>
    <scope>NUCLEOTIDE SEQUENCE [LARGE SCALE GENOMIC DNA]</scope>
    <source>
        <strain evidence="9 10">DSM 8238</strain>
    </source>
</reference>
<evidence type="ECO:0000313" key="10">
    <source>
        <dbReference type="Proteomes" id="UP000603234"/>
    </source>
</evidence>
<dbReference type="InterPro" id="IPR015422">
    <property type="entry name" value="PyrdxlP-dep_Trfase_small"/>
</dbReference>
<proteinExistence type="inferred from homology"/>
<dbReference type="Proteomes" id="UP000603234">
    <property type="component" value="Unassembled WGS sequence"/>
</dbReference>
<keyword evidence="10" id="KW-1185">Reference proteome</keyword>
<dbReference type="PROSITE" id="PS00595">
    <property type="entry name" value="AA_TRANSFER_CLASS_5"/>
    <property type="match status" value="1"/>
</dbReference>
<evidence type="ECO:0000256" key="4">
    <source>
        <dbReference type="ARBA" id="ARBA00022679"/>
    </source>
</evidence>
<dbReference type="SUPFAM" id="SSF53383">
    <property type="entry name" value="PLP-dependent transferases"/>
    <property type="match status" value="1"/>
</dbReference>
<keyword evidence="4" id="KW-0808">Transferase</keyword>